<keyword evidence="3" id="KW-1185">Reference proteome</keyword>
<dbReference type="AlphaFoldDB" id="A0A9P3LIB3"/>
<dbReference type="EMBL" id="BPQB01000044">
    <property type="protein sequence ID" value="GJE94992.1"/>
    <property type="molecule type" value="Genomic_DNA"/>
</dbReference>
<feature type="compositionally biased region" description="Basic and acidic residues" evidence="1">
    <location>
        <begin position="144"/>
        <end position="153"/>
    </location>
</feature>
<reference evidence="2 3" key="1">
    <citation type="submission" date="2021-08" db="EMBL/GenBank/DDBJ databases">
        <title>Draft Genome Sequence of Phanerochaete sordida strain YK-624.</title>
        <authorList>
            <person name="Mori T."/>
            <person name="Dohra H."/>
            <person name="Suzuki T."/>
            <person name="Kawagishi H."/>
            <person name="Hirai H."/>
        </authorList>
    </citation>
    <scope>NUCLEOTIDE SEQUENCE [LARGE SCALE GENOMIC DNA]</scope>
    <source>
        <strain evidence="2 3">YK-624</strain>
    </source>
</reference>
<accession>A0A9P3LIB3</accession>
<feature type="compositionally biased region" description="Polar residues" evidence="1">
    <location>
        <begin position="55"/>
        <end position="70"/>
    </location>
</feature>
<dbReference type="Proteomes" id="UP000703269">
    <property type="component" value="Unassembled WGS sequence"/>
</dbReference>
<organism evidence="2 3">
    <name type="scientific">Phanerochaete sordida</name>
    <dbReference type="NCBI Taxonomy" id="48140"/>
    <lineage>
        <taxon>Eukaryota</taxon>
        <taxon>Fungi</taxon>
        <taxon>Dikarya</taxon>
        <taxon>Basidiomycota</taxon>
        <taxon>Agaricomycotina</taxon>
        <taxon>Agaricomycetes</taxon>
        <taxon>Polyporales</taxon>
        <taxon>Phanerochaetaceae</taxon>
        <taxon>Phanerochaete</taxon>
    </lineage>
</organism>
<feature type="region of interest" description="Disordered" evidence="1">
    <location>
        <begin position="133"/>
        <end position="153"/>
    </location>
</feature>
<evidence type="ECO:0000313" key="2">
    <source>
        <dbReference type="EMBL" id="GJE94992.1"/>
    </source>
</evidence>
<protein>
    <submittedName>
        <fullName evidence="2">Uncharacterized protein</fullName>
    </submittedName>
</protein>
<gene>
    <name evidence="2" type="ORF">PsYK624_111700</name>
</gene>
<feature type="region of interest" description="Disordered" evidence="1">
    <location>
        <begin position="1"/>
        <end position="104"/>
    </location>
</feature>
<name>A0A9P3LIB3_9APHY</name>
<comment type="caution">
    <text evidence="2">The sequence shown here is derived from an EMBL/GenBank/DDBJ whole genome shotgun (WGS) entry which is preliminary data.</text>
</comment>
<evidence type="ECO:0000256" key="1">
    <source>
        <dbReference type="SAM" id="MobiDB-lite"/>
    </source>
</evidence>
<proteinExistence type="predicted"/>
<evidence type="ECO:0000313" key="3">
    <source>
        <dbReference type="Proteomes" id="UP000703269"/>
    </source>
</evidence>
<sequence length="153" mass="16854">MPDKREQTLHGCRRPKIARTSTSPPTCPSMQLRRRCSKDARPSQWYHGRHRGATRDQTSSSLYSTALFFQSSSPPPSSSTSLSRPSTAIRRSAPSDFEASTPASGVLVGEVLDEALLASRPLVWLRQRLEGRLSSAHSTPVSKVADETRPSHK</sequence>